<keyword evidence="1" id="KW-0472">Membrane</keyword>
<keyword evidence="1" id="KW-0812">Transmembrane</keyword>
<name>A0ABR2EB27_9ROSI</name>
<sequence length="182" mass="20946">MVGPNGNWKWESFEHLLPTNILLHIAATKALIIGSEPDVIRWNGSHDLSRRNKFVAHYSNNRLDLSHGGLNLPILLLKLIRMVGRVLIWADPFLGAWLVILLEIGVSDLQNSFVYARCWMRKFGVLILAYLWRGKKEFGLLYLSWIVLPLLVWFIKTITDIIIFVAILQNFGVVHGMLKLYL</sequence>
<protein>
    <recommendedName>
        <fullName evidence="4">Transmembrane protein</fullName>
    </recommendedName>
</protein>
<keyword evidence="3" id="KW-1185">Reference proteome</keyword>
<dbReference type="EMBL" id="JBBPBM010000017">
    <property type="protein sequence ID" value="KAK8556761.1"/>
    <property type="molecule type" value="Genomic_DNA"/>
</dbReference>
<gene>
    <name evidence="2" type="ORF">V6N12_003156</name>
</gene>
<organism evidence="2 3">
    <name type="scientific">Hibiscus sabdariffa</name>
    <name type="common">roselle</name>
    <dbReference type="NCBI Taxonomy" id="183260"/>
    <lineage>
        <taxon>Eukaryota</taxon>
        <taxon>Viridiplantae</taxon>
        <taxon>Streptophyta</taxon>
        <taxon>Embryophyta</taxon>
        <taxon>Tracheophyta</taxon>
        <taxon>Spermatophyta</taxon>
        <taxon>Magnoliopsida</taxon>
        <taxon>eudicotyledons</taxon>
        <taxon>Gunneridae</taxon>
        <taxon>Pentapetalae</taxon>
        <taxon>rosids</taxon>
        <taxon>malvids</taxon>
        <taxon>Malvales</taxon>
        <taxon>Malvaceae</taxon>
        <taxon>Malvoideae</taxon>
        <taxon>Hibiscus</taxon>
    </lineage>
</organism>
<feature type="transmembrane region" description="Helical" evidence="1">
    <location>
        <begin position="86"/>
        <end position="106"/>
    </location>
</feature>
<evidence type="ECO:0008006" key="4">
    <source>
        <dbReference type="Google" id="ProtNLM"/>
    </source>
</evidence>
<accession>A0ABR2EB27</accession>
<reference evidence="2 3" key="1">
    <citation type="journal article" date="2024" name="G3 (Bethesda)">
        <title>Genome assembly of Hibiscus sabdariffa L. provides insights into metabolisms of medicinal natural products.</title>
        <authorList>
            <person name="Kim T."/>
        </authorList>
    </citation>
    <scope>NUCLEOTIDE SEQUENCE [LARGE SCALE GENOMIC DNA]</scope>
    <source>
        <strain evidence="2">TK-2024</strain>
        <tissue evidence="2">Old leaves</tissue>
    </source>
</reference>
<keyword evidence="1" id="KW-1133">Transmembrane helix</keyword>
<evidence type="ECO:0000313" key="2">
    <source>
        <dbReference type="EMBL" id="KAK8556761.1"/>
    </source>
</evidence>
<comment type="caution">
    <text evidence="2">The sequence shown here is derived from an EMBL/GenBank/DDBJ whole genome shotgun (WGS) entry which is preliminary data.</text>
</comment>
<dbReference type="Proteomes" id="UP001472677">
    <property type="component" value="Unassembled WGS sequence"/>
</dbReference>
<evidence type="ECO:0000256" key="1">
    <source>
        <dbReference type="SAM" id="Phobius"/>
    </source>
</evidence>
<evidence type="ECO:0000313" key="3">
    <source>
        <dbReference type="Proteomes" id="UP001472677"/>
    </source>
</evidence>
<proteinExistence type="predicted"/>